<comment type="catalytic activity">
    <reaction evidence="4">
        <text>N(6)-[(R)-lipoyl]-L-lysyl-[protein] + 3-methyl-2-oxobutanoate + H(+) = N(6)-[(R)-S(8)-2-methylpropanoyldihydrolipoyl]-L-lysyl-[protein] + CO2</text>
        <dbReference type="Rhea" id="RHEA:13457"/>
        <dbReference type="Rhea" id="RHEA-COMP:10474"/>
        <dbReference type="Rhea" id="RHEA-COMP:10497"/>
        <dbReference type="ChEBI" id="CHEBI:11851"/>
        <dbReference type="ChEBI" id="CHEBI:15378"/>
        <dbReference type="ChEBI" id="CHEBI:16526"/>
        <dbReference type="ChEBI" id="CHEBI:83099"/>
        <dbReference type="ChEBI" id="CHEBI:83142"/>
        <dbReference type="EC" id="1.2.4.4"/>
    </reaction>
</comment>
<comment type="similarity">
    <text evidence="4">Belongs to the BCKDHA family.</text>
</comment>
<feature type="domain" description="2-oxoisovalerate dehydrogenase E1 alpha subunit N-terminal" evidence="7">
    <location>
        <begin position="16"/>
        <end position="51"/>
    </location>
</feature>
<dbReference type="Proteomes" id="UP000267521">
    <property type="component" value="Unassembled WGS sequence"/>
</dbReference>
<dbReference type="PANTHER" id="PTHR43380:SF1">
    <property type="entry name" value="2-OXOISOVALERATE DEHYDROGENASE SUBUNIT ALPHA, MITOCHONDRIAL"/>
    <property type="match status" value="1"/>
</dbReference>
<dbReference type="SUPFAM" id="SSF52518">
    <property type="entry name" value="Thiamin diphosphate-binding fold (THDP-binding)"/>
    <property type="match status" value="1"/>
</dbReference>
<dbReference type="Pfam" id="PF00676">
    <property type="entry name" value="E1_dh"/>
    <property type="match status" value="1"/>
</dbReference>
<evidence type="ECO:0000259" key="6">
    <source>
        <dbReference type="Pfam" id="PF00676"/>
    </source>
</evidence>
<name>A0A3M6Q610_9BURK</name>
<feature type="region of interest" description="Disordered" evidence="5">
    <location>
        <begin position="1"/>
        <end position="33"/>
    </location>
</feature>
<comment type="function">
    <text evidence="4">The branched-chain alpha-keto dehydrogenase complex catalyzes the overall conversion of alpha-keto acids to acyl-CoA and CO(2). It contains multiple copies of three enzymatic components: branched-chain alpha-keto acid decarboxylase (E1), lipoamide acyltransferase (E2) and lipoamide dehydrogenase (E3).</text>
</comment>
<dbReference type="InterPro" id="IPR001017">
    <property type="entry name" value="DH_E1"/>
</dbReference>
<evidence type="ECO:0000256" key="3">
    <source>
        <dbReference type="ARBA" id="ARBA00023052"/>
    </source>
</evidence>
<evidence type="ECO:0000313" key="9">
    <source>
        <dbReference type="Proteomes" id="UP000267521"/>
    </source>
</evidence>
<gene>
    <name evidence="8" type="ORF">EBQ26_07485</name>
</gene>
<dbReference type="Gene3D" id="3.40.50.970">
    <property type="match status" value="1"/>
</dbReference>
<evidence type="ECO:0000256" key="1">
    <source>
        <dbReference type="ARBA" id="ARBA00001964"/>
    </source>
</evidence>
<comment type="cofactor">
    <cofactor evidence="1 4">
        <name>thiamine diphosphate</name>
        <dbReference type="ChEBI" id="CHEBI:58937"/>
    </cofactor>
</comment>
<dbReference type="InterPro" id="IPR029061">
    <property type="entry name" value="THDP-binding"/>
</dbReference>
<protein>
    <recommendedName>
        <fullName evidence="4">2-oxoisovalerate dehydrogenase subunit alpha</fullName>
        <ecNumber evidence="4">1.2.4.4</ecNumber>
    </recommendedName>
    <alternativeName>
        <fullName evidence="4">Branched-chain alpha-keto acid dehydrogenase E1 component alpha chain</fullName>
    </alternativeName>
</protein>
<dbReference type="RefSeq" id="WP_122238395.1">
    <property type="nucleotide sequence ID" value="NZ_RDQM01000008.1"/>
</dbReference>
<sequence length="419" mass="46092">MRKSKGLAQGPGKGRLRLQVPEPSARPGEKTDFSFLKLSKAGEVPRPAVDCPYEETIALKNSLIRVLDEQGQAHGPWKPEVSVEDLRRGLRLMMLTRAFDARMVIAQRQKKTSFYMQSLGEEAIGVGQAMSLNQDDMCFTSYRQQNILLTRGMPMVQMMNQIYSNTADPVKGRQLPVMYSAKDYGFFSISGNLGTQYVQAVGWAMASAIKHDSRIATAWIGDGATAEADFYTALVFAQVYNAPVIMNVVNNQWAISTFQAIAGGSTATFAARGTGMGIASLRVDGNDFLAVLAASRWAAERARGNHGPTLIEWVSYRAGPHSTSDDPSKYRPADDWQRFPLGDPIARLRQHLTLLGAWSDAEHEAVQAEVEAEVLAAQKQAETYGTLMSGPQRTAADMFDDVYEHMPAHLIAQRQQLGV</sequence>
<comment type="caution">
    <text evidence="8">The sequence shown here is derived from an EMBL/GenBank/DDBJ whole genome shotgun (WGS) entry which is preliminary data.</text>
</comment>
<dbReference type="Pfam" id="PF12573">
    <property type="entry name" value="OxoDH_E1alpha_N"/>
    <property type="match status" value="1"/>
</dbReference>
<accession>A0A3M6Q610</accession>
<organism evidence="8 9">
    <name type="scientific">Allofranklinella schreckenbergeri</name>
    <dbReference type="NCBI Taxonomy" id="1076744"/>
    <lineage>
        <taxon>Bacteria</taxon>
        <taxon>Pseudomonadati</taxon>
        <taxon>Pseudomonadota</taxon>
        <taxon>Betaproteobacteria</taxon>
        <taxon>Burkholderiales</taxon>
        <taxon>Comamonadaceae</taxon>
        <taxon>Allofranklinella</taxon>
    </lineage>
</organism>
<keyword evidence="2 4" id="KW-0560">Oxidoreductase</keyword>
<dbReference type="PANTHER" id="PTHR43380">
    <property type="entry name" value="2-OXOISOVALERATE DEHYDROGENASE SUBUNIT ALPHA, MITOCHONDRIAL"/>
    <property type="match status" value="1"/>
</dbReference>
<evidence type="ECO:0000256" key="2">
    <source>
        <dbReference type="ARBA" id="ARBA00023002"/>
    </source>
</evidence>
<evidence type="ECO:0000313" key="8">
    <source>
        <dbReference type="EMBL" id="RMW97858.1"/>
    </source>
</evidence>
<keyword evidence="3 4" id="KW-0786">Thiamine pyrophosphate</keyword>
<proteinExistence type="inferred from homology"/>
<dbReference type="EC" id="1.2.4.4" evidence="4"/>
<dbReference type="InterPro" id="IPR050771">
    <property type="entry name" value="Alpha-ketoacid_DH_E1_comp"/>
</dbReference>
<feature type="domain" description="Dehydrogenase E1 component" evidence="6">
    <location>
        <begin position="91"/>
        <end position="386"/>
    </location>
</feature>
<dbReference type="GO" id="GO:0003863">
    <property type="term" value="F:branched-chain 2-oxo acid dehydrogenase activity"/>
    <property type="evidence" value="ECO:0007669"/>
    <property type="project" value="UniProtKB-EC"/>
</dbReference>
<dbReference type="InterPro" id="IPR022593">
    <property type="entry name" value="Oxoisoval_DH_suAlpha_N_dom"/>
</dbReference>
<dbReference type="CDD" id="cd02000">
    <property type="entry name" value="TPP_E1_PDC_ADC_BCADC"/>
    <property type="match status" value="1"/>
</dbReference>
<dbReference type="AlphaFoldDB" id="A0A3M6Q610"/>
<dbReference type="GO" id="GO:0009083">
    <property type="term" value="P:branched-chain amino acid catabolic process"/>
    <property type="evidence" value="ECO:0007669"/>
    <property type="project" value="TreeGrafter"/>
</dbReference>
<evidence type="ECO:0000256" key="4">
    <source>
        <dbReference type="RuleBase" id="RU365014"/>
    </source>
</evidence>
<evidence type="ECO:0000259" key="7">
    <source>
        <dbReference type="Pfam" id="PF12573"/>
    </source>
</evidence>
<reference evidence="8 9" key="1">
    <citation type="submission" date="2018-10" db="EMBL/GenBank/DDBJ databases">
        <title>Comamonadaceae CDC group NO-1 genome sequencing and assembly.</title>
        <authorList>
            <person name="Bernier A.-M."/>
            <person name="Bernard K."/>
        </authorList>
    </citation>
    <scope>NUCLEOTIDE SEQUENCE [LARGE SCALE GENOMIC DNA]</scope>
    <source>
        <strain evidence="8 9">NML970147</strain>
    </source>
</reference>
<evidence type="ECO:0000256" key="5">
    <source>
        <dbReference type="SAM" id="MobiDB-lite"/>
    </source>
</evidence>
<dbReference type="EMBL" id="RDQM01000008">
    <property type="protein sequence ID" value="RMW97858.1"/>
    <property type="molecule type" value="Genomic_DNA"/>
</dbReference>